<dbReference type="GO" id="GO:0007165">
    <property type="term" value="P:signal transduction"/>
    <property type="evidence" value="ECO:0007669"/>
    <property type="project" value="InterPro"/>
</dbReference>
<evidence type="ECO:0000259" key="1">
    <source>
        <dbReference type="Pfam" id="PF00531"/>
    </source>
</evidence>
<dbReference type="CDD" id="cd01670">
    <property type="entry name" value="Death"/>
    <property type="match status" value="1"/>
</dbReference>
<reference evidence="2" key="2">
    <citation type="submission" date="2025-08" db="UniProtKB">
        <authorList>
            <consortium name="Ensembl"/>
        </authorList>
    </citation>
    <scope>IDENTIFICATION</scope>
</reference>
<keyword evidence="3" id="KW-1185">Reference proteome</keyword>
<dbReference type="InterPro" id="IPR000488">
    <property type="entry name" value="Death_dom"/>
</dbReference>
<dbReference type="InterPro" id="IPR011029">
    <property type="entry name" value="DEATH-like_dom_sf"/>
</dbReference>
<organism evidence="2 3">
    <name type="scientific">Ciona savignyi</name>
    <name type="common">Pacific transparent sea squirt</name>
    <dbReference type="NCBI Taxonomy" id="51511"/>
    <lineage>
        <taxon>Eukaryota</taxon>
        <taxon>Metazoa</taxon>
        <taxon>Chordata</taxon>
        <taxon>Tunicata</taxon>
        <taxon>Ascidiacea</taxon>
        <taxon>Phlebobranchia</taxon>
        <taxon>Cionidae</taxon>
        <taxon>Ciona</taxon>
    </lineage>
</organism>
<dbReference type="Proteomes" id="UP000007875">
    <property type="component" value="Unassembled WGS sequence"/>
</dbReference>
<dbReference type="Ensembl" id="ENSCSAVT00000019445.1">
    <property type="protein sequence ID" value="ENSCSAVP00000019237.1"/>
    <property type="gene ID" value="ENSCSAVG00000011298.1"/>
</dbReference>
<feature type="domain" description="Death" evidence="1">
    <location>
        <begin position="43"/>
        <end position="105"/>
    </location>
</feature>
<dbReference type="HOGENOM" id="CLU_874236_0_0_1"/>
<name>H2ZNS1_CIOSA</name>
<protein>
    <recommendedName>
        <fullName evidence="1">Death domain-containing protein</fullName>
    </recommendedName>
</protein>
<reference evidence="3" key="1">
    <citation type="submission" date="2003-08" db="EMBL/GenBank/DDBJ databases">
        <authorList>
            <person name="Birren B."/>
            <person name="Nusbaum C."/>
            <person name="Abebe A."/>
            <person name="Abouelleil A."/>
            <person name="Adekoya E."/>
            <person name="Ait-zahra M."/>
            <person name="Allen N."/>
            <person name="Allen T."/>
            <person name="An P."/>
            <person name="Anderson M."/>
            <person name="Anderson S."/>
            <person name="Arachchi H."/>
            <person name="Armbruster J."/>
            <person name="Bachantsang P."/>
            <person name="Baldwin J."/>
            <person name="Barry A."/>
            <person name="Bayul T."/>
            <person name="Blitshsteyn B."/>
            <person name="Bloom T."/>
            <person name="Blye J."/>
            <person name="Boguslavskiy L."/>
            <person name="Borowsky M."/>
            <person name="Boukhgalter B."/>
            <person name="Brunache A."/>
            <person name="Butler J."/>
            <person name="Calixte N."/>
            <person name="Calvo S."/>
            <person name="Camarata J."/>
            <person name="Campo K."/>
            <person name="Chang J."/>
            <person name="Cheshatsang Y."/>
            <person name="Citroen M."/>
            <person name="Collymore A."/>
            <person name="Considine T."/>
            <person name="Cook A."/>
            <person name="Cooke P."/>
            <person name="Corum B."/>
            <person name="Cuomo C."/>
            <person name="David R."/>
            <person name="Dawoe T."/>
            <person name="Degray S."/>
            <person name="Dodge S."/>
            <person name="Dooley K."/>
            <person name="Dorje P."/>
            <person name="Dorjee K."/>
            <person name="Dorris L."/>
            <person name="Duffey N."/>
            <person name="Dupes A."/>
            <person name="Elkins T."/>
            <person name="Engels R."/>
            <person name="Erickson J."/>
            <person name="Farina A."/>
            <person name="Faro S."/>
            <person name="Ferreira P."/>
            <person name="Fischer H."/>
            <person name="Fitzgerald M."/>
            <person name="Foley K."/>
            <person name="Gage D."/>
            <person name="Galagan J."/>
            <person name="Gearin G."/>
            <person name="Gnerre S."/>
            <person name="Gnirke A."/>
            <person name="Goyette A."/>
            <person name="Graham J."/>
            <person name="Grandbois E."/>
            <person name="Gyaltsen K."/>
            <person name="Hafez N."/>
            <person name="Hagopian D."/>
            <person name="Hagos B."/>
            <person name="Hall J."/>
            <person name="Hatcher B."/>
            <person name="Heller A."/>
            <person name="Higgins H."/>
            <person name="Honan T."/>
            <person name="Horn A."/>
            <person name="Houde N."/>
            <person name="Hughes L."/>
            <person name="Hulme W."/>
            <person name="Husby E."/>
            <person name="Iliev I."/>
            <person name="Jaffe D."/>
            <person name="Jones C."/>
            <person name="Kamal M."/>
            <person name="Kamat A."/>
            <person name="Kamvysselis M."/>
            <person name="Karlsson E."/>
            <person name="Kells C."/>
            <person name="Kieu A."/>
            <person name="Kisner P."/>
            <person name="Kodira C."/>
            <person name="Kulbokas E."/>
            <person name="Labutti K."/>
            <person name="Lama D."/>
            <person name="Landers T."/>
            <person name="Leger J."/>
            <person name="Levine S."/>
            <person name="Lewis D."/>
            <person name="Lewis T."/>
            <person name="Lindblad-toh K."/>
            <person name="Liu X."/>
            <person name="Lokyitsang T."/>
            <person name="Lokyitsang Y."/>
            <person name="Lucien O."/>
            <person name="Lui A."/>
            <person name="Ma L.J."/>
            <person name="Mabbitt R."/>
            <person name="Macdonald J."/>
            <person name="Maclean C."/>
            <person name="Major J."/>
            <person name="Manning J."/>
            <person name="Marabella R."/>
            <person name="Maru K."/>
            <person name="Matthews C."/>
            <person name="Mauceli E."/>
            <person name="Mccarthy M."/>
            <person name="Mcdonough S."/>
            <person name="Mcghee T."/>
            <person name="Meldrim J."/>
            <person name="Meneus L."/>
            <person name="Mesirov J."/>
            <person name="Mihalev A."/>
            <person name="Mihova T."/>
            <person name="Mikkelsen T."/>
            <person name="Mlenga V."/>
            <person name="Moru K."/>
            <person name="Mozes J."/>
            <person name="Mulrain L."/>
            <person name="Munson G."/>
            <person name="Naylor J."/>
            <person name="Newes C."/>
            <person name="Nguyen C."/>
            <person name="Nguyen N."/>
            <person name="Nguyen T."/>
            <person name="Nicol R."/>
            <person name="Nielsen C."/>
            <person name="Nizzari M."/>
            <person name="Norbu C."/>
            <person name="Norbu N."/>
            <person name="O'donnell P."/>
            <person name="Okoawo O."/>
            <person name="O'leary S."/>
            <person name="Omotosho B."/>
            <person name="O'neill K."/>
            <person name="Osman S."/>
            <person name="Parker S."/>
            <person name="Perrin D."/>
            <person name="Phunkhang P."/>
            <person name="Piqani B."/>
            <person name="Purcell S."/>
            <person name="Rachupka T."/>
            <person name="Ramasamy U."/>
            <person name="Rameau R."/>
            <person name="Ray V."/>
            <person name="Raymond C."/>
            <person name="Retta R."/>
            <person name="Richardson S."/>
            <person name="Rise C."/>
            <person name="Rodriguez J."/>
            <person name="Rogers J."/>
            <person name="Rogov P."/>
            <person name="Rutman M."/>
            <person name="Schupbach R."/>
            <person name="Seaman C."/>
            <person name="Settipalli S."/>
            <person name="Sharpe T."/>
            <person name="Sheridan J."/>
            <person name="Sherpa N."/>
            <person name="Shi J."/>
            <person name="Smirnov S."/>
            <person name="Smith C."/>
            <person name="Sougnez C."/>
            <person name="Spencer B."/>
            <person name="Stalker J."/>
            <person name="Stange-thomann N."/>
            <person name="Stavropoulos S."/>
            <person name="Stetson K."/>
            <person name="Stone C."/>
            <person name="Stone S."/>
            <person name="Stubbs M."/>
            <person name="Talamas J."/>
            <person name="Tchuinga P."/>
            <person name="Tenzing P."/>
            <person name="Tesfaye S."/>
            <person name="Theodore J."/>
            <person name="Thoulutsang Y."/>
            <person name="Topham K."/>
            <person name="Towey S."/>
            <person name="Tsamla T."/>
            <person name="Tsomo N."/>
            <person name="Vallee D."/>
            <person name="Vassiliev H."/>
            <person name="Venkataraman V."/>
            <person name="Vinson J."/>
            <person name="Vo A."/>
            <person name="Wade C."/>
            <person name="Wang S."/>
            <person name="Wangchuk T."/>
            <person name="Wangdi T."/>
            <person name="Whittaker C."/>
            <person name="Wilkinson J."/>
            <person name="Wu Y."/>
            <person name="Wyman D."/>
            <person name="Yadav S."/>
            <person name="Yang S."/>
            <person name="Yang X."/>
            <person name="Yeager S."/>
            <person name="Yee E."/>
            <person name="Young G."/>
            <person name="Zainoun J."/>
            <person name="Zembeck L."/>
            <person name="Zimmer A."/>
            <person name="Zody M."/>
            <person name="Lander E."/>
        </authorList>
    </citation>
    <scope>NUCLEOTIDE SEQUENCE [LARGE SCALE GENOMIC DNA]</scope>
</reference>
<dbReference type="InParanoid" id="H2ZNS1"/>
<dbReference type="SUPFAM" id="SSF47986">
    <property type="entry name" value="DEATH domain"/>
    <property type="match status" value="1"/>
</dbReference>
<evidence type="ECO:0000313" key="2">
    <source>
        <dbReference type="Ensembl" id="ENSCSAVP00000019237.1"/>
    </source>
</evidence>
<proteinExistence type="predicted"/>
<dbReference type="Pfam" id="PF00531">
    <property type="entry name" value="Death"/>
    <property type="match status" value="1"/>
</dbReference>
<accession>H2ZNS1</accession>
<evidence type="ECO:0000313" key="3">
    <source>
        <dbReference type="Proteomes" id="UP000007875"/>
    </source>
</evidence>
<dbReference type="AlphaFoldDB" id="H2ZNS1"/>
<sequence length="318" mass="37418">MDGTDFISQLFACPASLEIRLNRNLKEEDVVGASNAFIQCYTEWMMFGETFLKLSHGTLESINQDHDRHESKIRAMFFEWKRQKQESATPRELIEVFEKARLKGIKQLWFANYNPDKKKDDFFAKRNQYFGEIAQSGISVEHWTQILIKLQMQDMENFSERPNLNITRQRLDILHMWENRFGFIEASVEKLKASIKDVIGPDGTGTPLRCLTNQEYSQRRPFVLRKTWGTQIKVCQGCRQKIECKPGEMAVAHYEKATFKIEGKPVTELTNCHYHLDLDCIMIKWSNYDGSLWATEWELEDQEMYRVIMRGFNIVKSK</sequence>
<dbReference type="Gene3D" id="1.10.533.10">
    <property type="entry name" value="Death Domain, Fas"/>
    <property type="match status" value="1"/>
</dbReference>
<reference evidence="2" key="3">
    <citation type="submission" date="2025-09" db="UniProtKB">
        <authorList>
            <consortium name="Ensembl"/>
        </authorList>
    </citation>
    <scope>IDENTIFICATION</scope>
</reference>